<dbReference type="WBParaSite" id="Csp11.Scaffold441.g1152.t1">
    <property type="protein sequence ID" value="Csp11.Scaffold441.g1152.t1"/>
    <property type="gene ID" value="Csp11.Scaffold441.g1152"/>
</dbReference>
<proteinExistence type="predicted"/>
<sequence>MIRILKTTFAHQDLNVENIAAVLRGNARNNTIKLAYLKHTSVKEPLVSNSSETDNKMNYAFLDQFSFLLVGEVYQ</sequence>
<evidence type="ECO:0000313" key="2">
    <source>
        <dbReference type="WBParaSite" id="Csp11.Scaffold441.g1152.t1"/>
    </source>
</evidence>
<accession>A0A1I7T070</accession>
<keyword evidence="1" id="KW-1185">Reference proteome</keyword>
<protein>
    <submittedName>
        <fullName evidence="2">BTB domain-containing protein</fullName>
    </submittedName>
</protein>
<reference evidence="2" key="1">
    <citation type="submission" date="2016-11" db="UniProtKB">
        <authorList>
            <consortium name="WormBaseParasite"/>
        </authorList>
    </citation>
    <scope>IDENTIFICATION</scope>
</reference>
<evidence type="ECO:0000313" key="1">
    <source>
        <dbReference type="Proteomes" id="UP000095282"/>
    </source>
</evidence>
<name>A0A1I7T070_9PELO</name>
<dbReference type="AlphaFoldDB" id="A0A1I7T070"/>
<dbReference type="Proteomes" id="UP000095282">
    <property type="component" value="Unplaced"/>
</dbReference>
<organism evidence="1 2">
    <name type="scientific">Caenorhabditis tropicalis</name>
    <dbReference type="NCBI Taxonomy" id="1561998"/>
    <lineage>
        <taxon>Eukaryota</taxon>
        <taxon>Metazoa</taxon>
        <taxon>Ecdysozoa</taxon>
        <taxon>Nematoda</taxon>
        <taxon>Chromadorea</taxon>
        <taxon>Rhabditida</taxon>
        <taxon>Rhabditina</taxon>
        <taxon>Rhabditomorpha</taxon>
        <taxon>Rhabditoidea</taxon>
        <taxon>Rhabditidae</taxon>
        <taxon>Peloderinae</taxon>
        <taxon>Caenorhabditis</taxon>
    </lineage>
</organism>